<reference evidence="14" key="1">
    <citation type="journal article" date="2016" name="Sci. Rep.">
        <title>Molecular characterization of firefly nuptial gifts: a multi-omics approach sheds light on postcopulatory sexual selection.</title>
        <authorList>
            <person name="Al-Wathiqui N."/>
            <person name="Fallon T.R."/>
            <person name="South A."/>
            <person name="Weng J.K."/>
            <person name="Lewis S.M."/>
        </authorList>
    </citation>
    <scope>NUCLEOTIDE SEQUENCE</scope>
</reference>
<dbReference type="GO" id="GO:0005509">
    <property type="term" value="F:calcium ion binding"/>
    <property type="evidence" value="ECO:0007669"/>
    <property type="project" value="InterPro"/>
</dbReference>
<dbReference type="OrthoDB" id="25028at2759"/>
<dbReference type="GO" id="GO:0004382">
    <property type="term" value="F:GDP phosphatase activity"/>
    <property type="evidence" value="ECO:0007669"/>
    <property type="project" value="TreeGrafter"/>
</dbReference>
<keyword evidence="13" id="KW-0732">Signal</keyword>
<feature type="binding site" evidence="12">
    <location>
        <position position="230"/>
    </location>
    <ligand>
        <name>Ca(2+)</name>
        <dbReference type="ChEBI" id="CHEBI:29108"/>
    </ligand>
</feature>
<protein>
    <recommendedName>
        <fullName evidence="11">Apyrase</fullName>
        <ecNumber evidence="2">3.6.1.5</ecNumber>
    </recommendedName>
</protein>
<keyword evidence="6" id="KW-0378">Hydrolase</keyword>
<evidence type="ECO:0000256" key="2">
    <source>
        <dbReference type="ARBA" id="ARBA00012148"/>
    </source>
</evidence>
<evidence type="ECO:0000256" key="4">
    <source>
        <dbReference type="ARBA" id="ARBA00022656"/>
    </source>
</evidence>
<dbReference type="Pfam" id="PF06079">
    <property type="entry name" value="Apyrase"/>
    <property type="match status" value="1"/>
</dbReference>
<dbReference type="EMBL" id="GEZM01068020">
    <property type="protein sequence ID" value="JAV67252.1"/>
    <property type="molecule type" value="Transcribed_RNA"/>
</dbReference>
<evidence type="ECO:0000256" key="8">
    <source>
        <dbReference type="ARBA" id="ARBA00023240"/>
    </source>
</evidence>
<keyword evidence="8" id="KW-1199">Hemostasis impairing toxin</keyword>
<comment type="cofactor">
    <cofactor evidence="1 12">
        <name>Ca(2+)</name>
        <dbReference type="ChEBI" id="CHEBI:29108"/>
    </cofactor>
</comment>
<dbReference type="FunFam" id="2.120.10.100:FF:000001">
    <property type="entry name" value="Soluble calcium-activated nucleotidase 1"/>
    <property type="match status" value="1"/>
</dbReference>
<evidence type="ECO:0000256" key="12">
    <source>
        <dbReference type="PIRSR" id="PIRSR609283-1"/>
    </source>
</evidence>
<dbReference type="FunCoup" id="A0A1Y1L0Q6">
    <property type="interactions" value="676"/>
</dbReference>
<dbReference type="InParanoid" id="A0A1Y1L0Q6"/>
<feature type="binding site" evidence="12">
    <location>
        <position position="291"/>
    </location>
    <ligand>
        <name>Ca(2+)</name>
        <dbReference type="ChEBI" id="CHEBI:29108"/>
    </ligand>
</feature>
<dbReference type="GO" id="GO:0004050">
    <property type="term" value="F:apyrase activity"/>
    <property type="evidence" value="ECO:0007669"/>
    <property type="project" value="UniProtKB-EC"/>
</dbReference>
<dbReference type="GO" id="GO:0045134">
    <property type="term" value="F:UDP phosphatase activity"/>
    <property type="evidence" value="ECO:0007669"/>
    <property type="project" value="TreeGrafter"/>
</dbReference>
<dbReference type="PANTHER" id="PTHR13023:SF3">
    <property type="entry name" value="SOLUBLE CALCIUM-ACTIVATED NUCLEOTIDASE 1"/>
    <property type="match status" value="1"/>
</dbReference>
<evidence type="ECO:0000313" key="15">
    <source>
        <dbReference type="EMBL" id="KAB0793853.1"/>
    </source>
</evidence>
<keyword evidence="7 12" id="KW-0106">Calcium</keyword>
<evidence type="ECO:0000256" key="3">
    <source>
        <dbReference type="ARBA" id="ARBA00022442"/>
    </source>
</evidence>
<organism evidence="14">
    <name type="scientific">Photinus pyralis</name>
    <name type="common">Common eastern firefly</name>
    <name type="synonym">Lampyris pyralis</name>
    <dbReference type="NCBI Taxonomy" id="7054"/>
    <lineage>
        <taxon>Eukaryota</taxon>
        <taxon>Metazoa</taxon>
        <taxon>Ecdysozoa</taxon>
        <taxon>Arthropoda</taxon>
        <taxon>Hexapoda</taxon>
        <taxon>Insecta</taxon>
        <taxon>Pterygota</taxon>
        <taxon>Neoptera</taxon>
        <taxon>Endopterygota</taxon>
        <taxon>Coleoptera</taxon>
        <taxon>Polyphaga</taxon>
        <taxon>Elateriformia</taxon>
        <taxon>Elateroidea</taxon>
        <taxon>Lampyridae</taxon>
        <taxon>Lampyrinae</taxon>
        <taxon>Photinus</taxon>
    </lineage>
</organism>
<sequence length="347" mass="39309">MWAMKGKLFKPPLGLALLGLVLFAVRFSEGYNDKYPLTAPFKTRNMHTFRIAIIADLDSISKSPTEETTWISYLKKGYLRYLPGRDTIVVNWDRTDPITLKTNYAIKDRSMELSELVTYDGKLLAVDDRTGVVFEIVNTEAIPWVLLMDGNGRTTKGFKSEWATVKDRLLYVGSIGKEVITYEGEFVNNDPLYIKTITPEGVISHIDWKDQYLRLRAAIDIYWPGYMTHESGVWSEVHQKWFFLPRKCSTEKYNYTADAYLGCSYLLSADADINGIRAVQIPSVDGSRGFSSFKFIPTSGDTVIVALRSVEVGDKTATYITAFTIEGKVLLQDTLISDLKFEGIEFI</sequence>
<evidence type="ECO:0000256" key="7">
    <source>
        <dbReference type="ARBA" id="ARBA00022837"/>
    </source>
</evidence>
<evidence type="ECO:0000256" key="6">
    <source>
        <dbReference type="ARBA" id="ARBA00022801"/>
    </source>
</evidence>
<keyword evidence="5 12" id="KW-0479">Metal-binding</keyword>
<dbReference type="PANTHER" id="PTHR13023">
    <property type="entry name" value="APYRASE"/>
    <property type="match status" value="1"/>
</dbReference>
<evidence type="ECO:0000256" key="13">
    <source>
        <dbReference type="SAM" id="SignalP"/>
    </source>
</evidence>
<evidence type="ECO:0000256" key="5">
    <source>
        <dbReference type="ARBA" id="ARBA00022723"/>
    </source>
</evidence>
<dbReference type="SUPFAM" id="SSF101887">
    <property type="entry name" value="Apyrase"/>
    <property type="match status" value="1"/>
</dbReference>
<accession>A0A1Y1L0Q6</accession>
<dbReference type="EC" id="3.6.1.5" evidence="2"/>
<evidence type="ECO:0000256" key="1">
    <source>
        <dbReference type="ARBA" id="ARBA00001913"/>
    </source>
</evidence>
<dbReference type="Gene3D" id="2.120.10.100">
    <property type="entry name" value="Apyrase"/>
    <property type="match status" value="1"/>
</dbReference>
<feature type="binding site" evidence="12">
    <location>
        <position position="114"/>
    </location>
    <ligand>
        <name>Ca(2+)</name>
        <dbReference type="ChEBI" id="CHEBI:29108"/>
    </ligand>
</feature>
<reference evidence="15 16" key="2">
    <citation type="journal article" date="2018" name="Elife">
        <title>Firefly genomes illuminate parallel origins of bioluminescence in beetles.</title>
        <authorList>
            <person name="Fallon T.R."/>
            <person name="Lower S.E."/>
            <person name="Chang C.H."/>
            <person name="Bessho-Uehara M."/>
            <person name="Martin G.J."/>
            <person name="Bewick A.J."/>
            <person name="Behringer M."/>
            <person name="Debat H.J."/>
            <person name="Wong I."/>
            <person name="Day J.C."/>
            <person name="Suvorov A."/>
            <person name="Silva C.J."/>
            <person name="Stanger-Hall K.F."/>
            <person name="Hall D.W."/>
            <person name="Schmitz R.J."/>
            <person name="Nelson D.R."/>
            <person name="Lewis S.M."/>
            <person name="Shigenobu S."/>
            <person name="Bybee S.M."/>
            <person name="Larracuente A.M."/>
            <person name="Oba Y."/>
            <person name="Weng J.K."/>
        </authorList>
    </citation>
    <scope>NUCLEOTIDE SEQUENCE [LARGE SCALE GENOMIC DNA]</scope>
    <source>
        <strain evidence="15">1611_PpyrPB1</strain>
        <tissue evidence="15">Whole body</tissue>
    </source>
</reference>
<name>A0A1Y1L0Q6_PHOPY</name>
<reference evidence="15" key="3">
    <citation type="submission" date="2019-08" db="EMBL/GenBank/DDBJ databases">
        <authorList>
            <consortium name="Photinus pyralis genome working group"/>
            <person name="Fallon T.R."/>
            <person name="Sander Lower S.E."/>
            <person name="Weng J.-K."/>
        </authorList>
    </citation>
    <scope>NUCLEOTIDE SEQUENCE</scope>
    <source>
        <strain evidence="15">1611_PpyrPB1</strain>
        <tissue evidence="15">Whole body</tissue>
    </source>
</reference>
<dbReference type="GO" id="GO:0090729">
    <property type="term" value="F:toxin activity"/>
    <property type="evidence" value="ECO:0007669"/>
    <property type="project" value="UniProtKB-KW"/>
</dbReference>
<feature type="chain" id="PRO_5036029809" description="Apyrase" evidence="13">
    <location>
        <begin position="31"/>
        <end position="347"/>
    </location>
</feature>
<keyword evidence="16" id="KW-1185">Reference proteome</keyword>
<dbReference type="EMBL" id="VVIM01000009">
    <property type="protein sequence ID" value="KAB0793853.1"/>
    <property type="molecule type" value="Genomic_DNA"/>
</dbReference>
<feature type="binding site" evidence="12">
    <location>
        <position position="342"/>
    </location>
    <ligand>
        <name>Ca(2+)</name>
        <dbReference type="ChEBI" id="CHEBI:29108"/>
    </ligand>
</feature>
<comment type="catalytic activity">
    <reaction evidence="10">
        <text>a ribonucleoside 5'-triphosphate + 2 H2O = a ribonucleoside 5'-phosphate + 2 phosphate + 2 H(+)</text>
        <dbReference type="Rhea" id="RHEA:36795"/>
        <dbReference type="ChEBI" id="CHEBI:15377"/>
        <dbReference type="ChEBI" id="CHEBI:15378"/>
        <dbReference type="ChEBI" id="CHEBI:43474"/>
        <dbReference type="ChEBI" id="CHEBI:58043"/>
        <dbReference type="ChEBI" id="CHEBI:61557"/>
        <dbReference type="EC" id="3.6.1.5"/>
    </reaction>
    <physiologicalReaction direction="left-to-right" evidence="10">
        <dbReference type="Rhea" id="RHEA:36796"/>
    </physiologicalReaction>
</comment>
<evidence type="ECO:0000256" key="9">
    <source>
        <dbReference type="ARBA" id="ARBA00025738"/>
    </source>
</evidence>
<dbReference type="InterPro" id="IPR036258">
    <property type="entry name" value="Apyrase_sf"/>
</dbReference>
<evidence type="ECO:0000256" key="10">
    <source>
        <dbReference type="ARBA" id="ARBA00047297"/>
    </source>
</evidence>
<proteinExistence type="inferred from homology"/>
<gene>
    <name evidence="15" type="ORF">PPYR_13473</name>
</gene>
<dbReference type="InterPro" id="IPR009283">
    <property type="entry name" value="Apyrase"/>
</dbReference>
<evidence type="ECO:0000256" key="11">
    <source>
        <dbReference type="ARBA" id="ARBA00074431"/>
    </source>
</evidence>
<keyword evidence="4" id="KW-0800">Toxin</keyword>
<evidence type="ECO:0000313" key="14">
    <source>
        <dbReference type="EMBL" id="JAV67252.1"/>
    </source>
</evidence>
<dbReference type="Proteomes" id="UP000327044">
    <property type="component" value="Unassembled WGS sequence"/>
</dbReference>
<keyword evidence="3" id="KW-1201">Platelet aggregation inhibiting toxin</keyword>
<evidence type="ECO:0000313" key="16">
    <source>
        <dbReference type="Proteomes" id="UP000327044"/>
    </source>
</evidence>
<comment type="similarity">
    <text evidence="9">Belongs to the apyrase family.</text>
</comment>
<feature type="binding site" evidence="12">
    <location>
        <position position="115"/>
    </location>
    <ligand>
        <name>Ca(2+)</name>
        <dbReference type="ChEBI" id="CHEBI:29108"/>
    </ligand>
</feature>
<dbReference type="AlphaFoldDB" id="A0A1Y1L0Q6"/>
<feature type="signal peptide" evidence="13">
    <location>
        <begin position="1"/>
        <end position="30"/>
    </location>
</feature>
<dbReference type="GO" id="GO:0030166">
    <property type="term" value="P:proteoglycan biosynthetic process"/>
    <property type="evidence" value="ECO:0007669"/>
    <property type="project" value="TreeGrafter"/>
</dbReference>
<feature type="binding site" evidence="12">
    <location>
        <position position="161"/>
    </location>
    <ligand>
        <name>Ca(2+)</name>
        <dbReference type="ChEBI" id="CHEBI:29108"/>
    </ligand>
</feature>